<reference evidence="9 10" key="1">
    <citation type="submission" date="2015-04" db="EMBL/GenBank/DDBJ databases">
        <title>Draft Genome Sequence of the Novel Agar-Digesting Marine Bacterium Q1.</title>
        <authorList>
            <person name="Li Y."/>
            <person name="Li D."/>
            <person name="Chen G."/>
            <person name="Du Z."/>
        </authorList>
    </citation>
    <scope>NUCLEOTIDE SEQUENCE [LARGE SCALE GENOMIC DNA]</scope>
    <source>
        <strain evidence="9 10">Q1</strain>
    </source>
</reference>
<evidence type="ECO:0000256" key="5">
    <source>
        <dbReference type="ARBA" id="ARBA00022989"/>
    </source>
</evidence>
<dbReference type="AlphaFoldDB" id="A0A0J8H127"/>
<feature type="transmembrane region" description="Helical" evidence="7">
    <location>
        <begin position="80"/>
        <end position="107"/>
    </location>
</feature>
<dbReference type="PANTHER" id="PTHR30151">
    <property type="entry name" value="ALKANE SULFONATE ABC TRANSPORTER-RELATED, MEMBRANE SUBUNIT"/>
    <property type="match status" value="1"/>
</dbReference>
<name>A0A0J8H127_9ALTE</name>
<dbReference type="SUPFAM" id="SSF161098">
    <property type="entry name" value="MetI-like"/>
    <property type="match status" value="1"/>
</dbReference>
<keyword evidence="9" id="KW-0418">Kinase</keyword>
<dbReference type="OrthoDB" id="258894at2"/>
<dbReference type="PATRIC" id="fig|1513271.3.peg.198"/>
<feature type="transmembrane region" description="Helical" evidence="7">
    <location>
        <begin position="114"/>
        <end position="134"/>
    </location>
</feature>
<comment type="similarity">
    <text evidence="7">Belongs to the binding-protein-dependent transport system permease family.</text>
</comment>
<accession>A0A0J8H127</accession>
<dbReference type="EMBL" id="LAZL01000002">
    <property type="protein sequence ID" value="KMT66723.1"/>
    <property type="molecule type" value="Genomic_DNA"/>
</dbReference>
<dbReference type="RefSeq" id="WP_048688322.1">
    <property type="nucleotide sequence ID" value="NZ_KQ130482.1"/>
</dbReference>
<evidence type="ECO:0000256" key="4">
    <source>
        <dbReference type="ARBA" id="ARBA00022692"/>
    </source>
</evidence>
<gene>
    <name evidence="9" type="ORF">XM47_00935</name>
</gene>
<sequence length="274" mass="30620">MKKLMNLEPSRSLKGFLAIMPFILILMLYWTASNDRLAENPYDKLLPSFTQISDAVERMAFTEDKRSGKYLFWDDTSASLYRICIGIGISAALGLILGMLSGLLPLVRSGFSPLITIVSLIPPMAVLPILFISFGLGELAKVMLIIIGTAPVIIRDVQSHVRQLPSEILIKAQTLGASTWLVAIRVVLPQIMPRLISAMRLSLGTAWLFLIAAEAIAAQEGLGYRIFLVRRYMSMDVILPYVIWITTLAFAMDFSLRKLSELCFPWYHHQEAGK</sequence>
<evidence type="ECO:0000313" key="9">
    <source>
        <dbReference type="EMBL" id="KMT66723.1"/>
    </source>
</evidence>
<evidence type="ECO:0000256" key="6">
    <source>
        <dbReference type="ARBA" id="ARBA00023136"/>
    </source>
</evidence>
<evidence type="ECO:0000259" key="8">
    <source>
        <dbReference type="PROSITE" id="PS50928"/>
    </source>
</evidence>
<keyword evidence="4 7" id="KW-0812">Transmembrane</keyword>
<dbReference type="InterPro" id="IPR000515">
    <property type="entry name" value="MetI-like"/>
</dbReference>
<keyword evidence="5 7" id="KW-1133">Transmembrane helix</keyword>
<comment type="subcellular location">
    <subcellularLocation>
        <location evidence="1 7">Cell membrane</location>
        <topology evidence="1 7">Multi-pass membrane protein</topology>
    </subcellularLocation>
</comment>
<evidence type="ECO:0000256" key="1">
    <source>
        <dbReference type="ARBA" id="ARBA00004651"/>
    </source>
</evidence>
<evidence type="ECO:0000256" key="2">
    <source>
        <dbReference type="ARBA" id="ARBA00022448"/>
    </source>
</evidence>
<dbReference type="Gene3D" id="1.10.3720.10">
    <property type="entry name" value="MetI-like"/>
    <property type="match status" value="1"/>
</dbReference>
<comment type="caution">
    <text evidence="9">The sequence shown here is derived from an EMBL/GenBank/DDBJ whole genome shotgun (WGS) entry which is preliminary data.</text>
</comment>
<protein>
    <submittedName>
        <fullName evidence="9">Lipid kinase</fullName>
    </submittedName>
</protein>
<evidence type="ECO:0000256" key="7">
    <source>
        <dbReference type="RuleBase" id="RU363032"/>
    </source>
</evidence>
<dbReference type="GO" id="GO:0016301">
    <property type="term" value="F:kinase activity"/>
    <property type="evidence" value="ECO:0007669"/>
    <property type="project" value="UniProtKB-KW"/>
</dbReference>
<feature type="domain" description="ABC transmembrane type-1" evidence="8">
    <location>
        <begin position="76"/>
        <end position="260"/>
    </location>
</feature>
<dbReference type="GO" id="GO:0005886">
    <property type="term" value="C:plasma membrane"/>
    <property type="evidence" value="ECO:0007669"/>
    <property type="project" value="UniProtKB-SubCell"/>
</dbReference>
<organism evidence="9 10">
    <name type="scientific">Catenovulum maritimum</name>
    <dbReference type="NCBI Taxonomy" id="1513271"/>
    <lineage>
        <taxon>Bacteria</taxon>
        <taxon>Pseudomonadati</taxon>
        <taxon>Pseudomonadota</taxon>
        <taxon>Gammaproteobacteria</taxon>
        <taxon>Alteromonadales</taxon>
        <taxon>Alteromonadaceae</taxon>
        <taxon>Catenovulum</taxon>
    </lineage>
</organism>
<keyword evidence="3" id="KW-1003">Cell membrane</keyword>
<keyword evidence="9" id="KW-0808">Transferase</keyword>
<dbReference type="Pfam" id="PF00528">
    <property type="entry name" value="BPD_transp_1"/>
    <property type="match status" value="1"/>
</dbReference>
<dbReference type="InterPro" id="IPR035906">
    <property type="entry name" value="MetI-like_sf"/>
</dbReference>
<keyword evidence="6 7" id="KW-0472">Membrane</keyword>
<dbReference type="CDD" id="cd06261">
    <property type="entry name" value="TM_PBP2"/>
    <property type="match status" value="1"/>
</dbReference>
<feature type="transmembrane region" description="Helical" evidence="7">
    <location>
        <begin position="12"/>
        <end position="32"/>
    </location>
</feature>
<dbReference type="STRING" id="1513271.XM47_00935"/>
<keyword evidence="2 7" id="KW-0813">Transport</keyword>
<evidence type="ECO:0000313" key="10">
    <source>
        <dbReference type="Proteomes" id="UP000037600"/>
    </source>
</evidence>
<proteinExistence type="inferred from homology"/>
<dbReference type="GO" id="GO:0055085">
    <property type="term" value="P:transmembrane transport"/>
    <property type="evidence" value="ECO:0007669"/>
    <property type="project" value="InterPro"/>
</dbReference>
<keyword evidence="10" id="KW-1185">Reference proteome</keyword>
<feature type="transmembrane region" description="Helical" evidence="7">
    <location>
        <begin position="238"/>
        <end position="256"/>
    </location>
</feature>
<dbReference type="PROSITE" id="PS50928">
    <property type="entry name" value="ABC_TM1"/>
    <property type="match status" value="1"/>
</dbReference>
<dbReference type="PANTHER" id="PTHR30151:SF0">
    <property type="entry name" value="ABC TRANSPORTER PERMEASE PROTEIN MJ0413-RELATED"/>
    <property type="match status" value="1"/>
</dbReference>
<evidence type="ECO:0000256" key="3">
    <source>
        <dbReference type="ARBA" id="ARBA00022475"/>
    </source>
</evidence>
<dbReference type="Proteomes" id="UP000037600">
    <property type="component" value="Unassembled WGS sequence"/>
</dbReference>